<dbReference type="Pfam" id="PF01488">
    <property type="entry name" value="Shikimate_DH"/>
    <property type="match status" value="1"/>
</dbReference>
<dbReference type="SUPFAM" id="SSF69742">
    <property type="entry name" value="Glutamyl tRNA-reductase catalytic, N-terminal domain"/>
    <property type="match status" value="1"/>
</dbReference>
<evidence type="ECO:0000256" key="3">
    <source>
        <dbReference type="ARBA" id="ARBA00012970"/>
    </source>
</evidence>
<feature type="domain" description="Quinate/shikimate 5-dehydrogenase/glutamyl-tRNA reductase" evidence="16">
    <location>
        <begin position="169"/>
        <end position="303"/>
    </location>
</feature>
<feature type="binding site" evidence="9 11">
    <location>
        <position position="117"/>
    </location>
    <ligand>
        <name>substrate</name>
    </ligand>
</feature>
<dbReference type="PROSITE" id="PS00747">
    <property type="entry name" value="GLUTR"/>
    <property type="match status" value="1"/>
</dbReference>
<evidence type="ECO:0000256" key="13">
    <source>
        <dbReference type="PIRSR" id="PIRSR000445-4"/>
    </source>
</evidence>
<gene>
    <name evidence="9 18" type="primary">hemA</name>
    <name evidence="18" type="ORF">NAF29_05790</name>
</gene>
<comment type="subunit">
    <text evidence="9">Homodimer.</text>
</comment>
<dbReference type="SUPFAM" id="SSF51735">
    <property type="entry name" value="NAD(P)-binding Rossmann-fold domains"/>
    <property type="match status" value="1"/>
</dbReference>
<dbReference type="FunFam" id="3.40.50.720:FF:000031">
    <property type="entry name" value="Glutamyl-tRNA reductase"/>
    <property type="match status" value="1"/>
</dbReference>
<comment type="similarity">
    <text evidence="2 9 14">Belongs to the glutamyl-tRNA reductase family.</text>
</comment>
<evidence type="ECO:0000256" key="5">
    <source>
        <dbReference type="ARBA" id="ARBA00023002"/>
    </source>
</evidence>
<evidence type="ECO:0000256" key="12">
    <source>
        <dbReference type="PIRSR" id="PIRSR000445-3"/>
    </source>
</evidence>
<evidence type="ECO:0000256" key="9">
    <source>
        <dbReference type="HAMAP-Rule" id="MF_00087"/>
    </source>
</evidence>
<evidence type="ECO:0000259" key="17">
    <source>
        <dbReference type="Pfam" id="PF05201"/>
    </source>
</evidence>
<evidence type="ECO:0000259" key="15">
    <source>
        <dbReference type="Pfam" id="PF00745"/>
    </source>
</evidence>
<dbReference type="PANTHER" id="PTHR43013">
    <property type="entry name" value="GLUTAMYL-TRNA REDUCTASE"/>
    <property type="match status" value="1"/>
</dbReference>
<proteinExistence type="inferred from homology"/>
<dbReference type="InterPro" id="IPR006151">
    <property type="entry name" value="Shikm_DH/Glu-tRNA_Rdtase"/>
</dbReference>
<dbReference type="InterPro" id="IPR036343">
    <property type="entry name" value="GluRdtase_N_sf"/>
</dbReference>
<feature type="domain" description="Glutamyl-tRNA reductase N-terminal" evidence="17">
    <location>
        <begin position="6"/>
        <end position="153"/>
    </location>
</feature>
<comment type="caution">
    <text evidence="18">The sequence shown here is derived from an EMBL/GenBank/DDBJ whole genome shotgun (WGS) entry which is preliminary data.</text>
</comment>
<feature type="binding site" evidence="9 12">
    <location>
        <begin position="186"/>
        <end position="191"/>
    </location>
    <ligand>
        <name>NADP(+)</name>
        <dbReference type="ChEBI" id="CHEBI:58349"/>
    </ligand>
</feature>
<evidence type="ECO:0000256" key="8">
    <source>
        <dbReference type="ARBA" id="ARBA00068659"/>
    </source>
</evidence>
<evidence type="ECO:0000256" key="7">
    <source>
        <dbReference type="ARBA" id="ARBA00047464"/>
    </source>
</evidence>
<dbReference type="RefSeq" id="WP_251260547.1">
    <property type="nucleotide sequence ID" value="NZ_JAMQGP010000002.1"/>
</dbReference>
<dbReference type="CDD" id="cd05213">
    <property type="entry name" value="NAD_bind_Glutamyl_tRNA_reduct"/>
    <property type="match status" value="1"/>
</dbReference>
<evidence type="ECO:0000313" key="18">
    <source>
        <dbReference type="EMBL" id="MCM2679187.1"/>
    </source>
</evidence>
<dbReference type="Proteomes" id="UP001165393">
    <property type="component" value="Unassembled WGS sequence"/>
</dbReference>
<feature type="binding site" evidence="9 11">
    <location>
        <begin position="49"/>
        <end position="52"/>
    </location>
    <ligand>
        <name>substrate</name>
    </ligand>
</feature>
<evidence type="ECO:0000256" key="4">
    <source>
        <dbReference type="ARBA" id="ARBA00022857"/>
    </source>
</evidence>
<dbReference type="InterPro" id="IPR036291">
    <property type="entry name" value="NAD(P)-bd_dom_sf"/>
</dbReference>
<feature type="active site" description="Nucleophile" evidence="9 10">
    <location>
        <position position="50"/>
    </location>
</feature>
<dbReference type="PIRSF" id="PIRSF000445">
    <property type="entry name" value="4pyrrol_synth_GluRdtase"/>
    <property type="match status" value="1"/>
</dbReference>
<evidence type="ECO:0000259" key="16">
    <source>
        <dbReference type="Pfam" id="PF01488"/>
    </source>
</evidence>
<dbReference type="HAMAP" id="MF_00087">
    <property type="entry name" value="Glu_tRNA_reductase"/>
    <property type="match status" value="1"/>
</dbReference>
<feature type="site" description="Important for activity" evidence="9 13">
    <location>
        <position position="96"/>
    </location>
</feature>
<dbReference type="Gene3D" id="3.40.50.720">
    <property type="entry name" value="NAD(P)-binding Rossmann-like Domain"/>
    <property type="match status" value="1"/>
</dbReference>
<comment type="miscellaneous">
    <text evidence="9">During catalysis, the active site Cys acts as a nucleophile attacking the alpha-carbonyl group of tRNA-bound glutamate with the formation of a thioester intermediate between enzyme and glutamate, and the concomitant release of tRNA(Glu). The thioester intermediate is finally reduced by direct hydride transfer from NADPH, to form the product GSA.</text>
</comment>
<evidence type="ECO:0000256" key="6">
    <source>
        <dbReference type="ARBA" id="ARBA00023244"/>
    </source>
</evidence>
<feature type="domain" description="Tetrapyrrole biosynthesis glutamyl-tRNA reductase dimerisation" evidence="15">
    <location>
        <begin position="317"/>
        <end position="411"/>
    </location>
</feature>
<dbReference type="SUPFAM" id="SSF69075">
    <property type="entry name" value="Glutamyl tRNA-reductase dimerization domain"/>
    <property type="match status" value="1"/>
</dbReference>
<evidence type="ECO:0000256" key="14">
    <source>
        <dbReference type="RuleBase" id="RU000584"/>
    </source>
</evidence>
<keyword evidence="4 9" id="KW-0521">NADP</keyword>
<dbReference type="NCBIfam" id="TIGR01035">
    <property type="entry name" value="hemA"/>
    <property type="match status" value="1"/>
</dbReference>
<keyword evidence="5 9" id="KW-0560">Oxidoreductase</keyword>
<dbReference type="Pfam" id="PF05201">
    <property type="entry name" value="GlutR_N"/>
    <property type="match status" value="1"/>
</dbReference>
<sequence>MALIALGINHQTAPVSLRERVAFDPDCLPDALKQLQMRQGCQGAVILSTCNRTELYVEDEGSPEQLLDWLVAFHQVDRTELEQHVYALKKTEAISHLMCVSAGLDSLILGEPQILGQVKQAYAQAKSLDTVSYLLERLFDRAFTVAKQVRTQTDIGASAVSVAYAAVNLAKHIFGQLDKAKVLLVGAGETIELVGKHLQDQGVTESVVSNRTLARASALADQFNGRAVTLHQLGDELNKADIVISSTASPMPIVGVGAVSTALKARRRQPMLLVDLAVPRDIEPEVGDLRDAYLYTVDDLQNIIADNMSSREAAAKEANAMVQEHAKLFMQWVRAQKSVSAIKQYRQQGEMNRDELVNKALLSLDNGQPADQVVRELAYKLTNTLMHPTTKALQQAGTEQQSQRLAHLADSLGLALKKDEH</sequence>
<dbReference type="InterPro" id="IPR015895">
    <property type="entry name" value="4pyrrol_synth_GluRdtase_N"/>
</dbReference>
<dbReference type="AlphaFoldDB" id="A0AA41W5U6"/>
<protein>
    <recommendedName>
        <fullName evidence="8 9">Glutamyl-tRNA reductase</fullName>
        <shortName evidence="9">GluTR</shortName>
        <ecNumber evidence="3 9">1.2.1.70</ecNumber>
    </recommendedName>
</protein>
<dbReference type="Gene3D" id="3.30.460.30">
    <property type="entry name" value="Glutamyl-tRNA reductase, N-terminal domain"/>
    <property type="match status" value="1"/>
</dbReference>
<dbReference type="Pfam" id="PF00745">
    <property type="entry name" value="GlutR_dimer"/>
    <property type="match status" value="1"/>
</dbReference>
<evidence type="ECO:0000256" key="2">
    <source>
        <dbReference type="ARBA" id="ARBA00005916"/>
    </source>
</evidence>
<organism evidence="18 19">
    <name type="scientific">Echinimonas agarilytica</name>
    <dbReference type="NCBI Taxonomy" id="1215918"/>
    <lineage>
        <taxon>Bacteria</taxon>
        <taxon>Pseudomonadati</taxon>
        <taxon>Pseudomonadota</taxon>
        <taxon>Gammaproteobacteria</taxon>
        <taxon>Alteromonadales</taxon>
        <taxon>Echinimonadaceae</taxon>
        <taxon>Echinimonas</taxon>
    </lineage>
</organism>
<feature type="binding site" evidence="9 11">
    <location>
        <begin position="111"/>
        <end position="113"/>
    </location>
    <ligand>
        <name>substrate</name>
    </ligand>
</feature>
<evidence type="ECO:0000256" key="11">
    <source>
        <dbReference type="PIRSR" id="PIRSR000445-2"/>
    </source>
</evidence>
<keyword evidence="19" id="KW-1185">Reference proteome</keyword>
<evidence type="ECO:0000313" key="19">
    <source>
        <dbReference type="Proteomes" id="UP001165393"/>
    </source>
</evidence>
<accession>A0AA41W5U6</accession>
<feature type="binding site" evidence="9 11">
    <location>
        <position position="106"/>
    </location>
    <ligand>
        <name>substrate</name>
    </ligand>
</feature>
<dbReference type="InterPro" id="IPR000343">
    <property type="entry name" value="4pyrrol_synth_GluRdtase"/>
</dbReference>
<dbReference type="GO" id="GO:0019353">
    <property type="term" value="P:protoporphyrinogen IX biosynthetic process from glutamate"/>
    <property type="evidence" value="ECO:0007669"/>
    <property type="project" value="TreeGrafter"/>
</dbReference>
<comment type="pathway">
    <text evidence="1 9 14">Porphyrin-containing compound metabolism; protoporphyrin-IX biosynthesis; 5-aminolevulinate from L-glutamyl-tRNA(Glu): step 1/2.</text>
</comment>
<dbReference type="InterPro" id="IPR036453">
    <property type="entry name" value="GluRdtase_dimer_dom_sf"/>
</dbReference>
<dbReference type="EMBL" id="JAMQGP010000002">
    <property type="protein sequence ID" value="MCM2679187.1"/>
    <property type="molecule type" value="Genomic_DNA"/>
</dbReference>
<comment type="catalytic activity">
    <reaction evidence="7 9 14">
        <text>(S)-4-amino-5-oxopentanoate + tRNA(Glu) + NADP(+) = L-glutamyl-tRNA(Glu) + NADPH + H(+)</text>
        <dbReference type="Rhea" id="RHEA:12344"/>
        <dbReference type="Rhea" id="RHEA-COMP:9663"/>
        <dbReference type="Rhea" id="RHEA-COMP:9680"/>
        <dbReference type="ChEBI" id="CHEBI:15378"/>
        <dbReference type="ChEBI" id="CHEBI:57501"/>
        <dbReference type="ChEBI" id="CHEBI:57783"/>
        <dbReference type="ChEBI" id="CHEBI:58349"/>
        <dbReference type="ChEBI" id="CHEBI:78442"/>
        <dbReference type="ChEBI" id="CHEBI:78520"/>
        <dbReference type="EC" id="1.2.1.70"/>
    </reaction>
</comment>
<dbReference type="PANTHER" id="PTHR43013:SF1">
    <property type="entry name" value="GLUTAMYL-TRNA REDUCTASE"/>
    <property type="match status" value="1"/>
</dbReference>
<comment type="domain">
    <text evidence="9">Possesses an unusual extended V-shaped dimeric structure with each monomer consisting of three distinct domains arranged along a curved 'spinal' alpha-helix. The N-terminal catalytic domain specifically recognizes the glutamate moiety of the substrate. The second domain is the NADPH-binding domain, and the third C-terminal domain is responsible for dimerization.</text>
</comment>
<evidence type="ECO:0000256" key="1">
    <source>
        <dbReference type="ARBA" id="ARBA00005059"/>
    </source>
</evidence>
<dbReference type="InterPro" id="IPR015896">
    <property type="entry name" value="4pyrrol_synth_GluRdtase_dimer"/>
</dbReference>
<dbReference type="InterPro" id="IPR018214">
    <property type="entry name" value="GluRdtase_CS"/>
</dbReference>
<dbReference type="EC" id="1.2.1.70" evidence="3 9"/>
<name>A0AA41W5U6_9GAMM</name>
<evidence type="ECO:0000256" key="10">
    <source>
        <dbReference type="PIRSR" id="PIRSR000445-1"/>
    </source>
</evidence>
<comment type="function">
    <text evidence="9">Catalyzes the NADPH-dependent reduction of glutamyl-tRNA(Glu) to glutamate 1-semialdehyde (GSA).</text>
</comment>
<dbReference type="FunFam" id="3.30.460.30:FF:000001">
    <property type="entry name" value="Glutamyl-tRNA reductase"/>
    <property type="match status" value="1"/>
</dbReference>
<dbReference type="GO" id="GO:0050661">
    <property type="term" value="F:NADP binding"/>
    <property type="evidence" value="ECO:0007669"/>
    <property type="project" value="InterPro"/>
</dbReference>
<reference evidence="18 19" key="1">
    <citation type="journal article" date="2013" name="Antonie Van Leeuwenhoek">
        <title>Echinimonas agarilytica gen. nov., sp. nov., a new gammaproteobacterium isolated from the sea urchin Strongylocentrotus intermedius.</title>
        <authorList>
            <person name="Nedashkovskaya O.I."/>
            <person name="Stenkova A.M."/>
            <person name="Zhukova N.V."/>
            <person name="Van Trappen S."/>
            <person name="Lee J.S."/>
            <person name="Kim S.B."/>
        </authorList>
    </citation>
    <scope>NUCLEOTIDE SEQUENCE [LARGE SCALE GENOMIC DNA]</scope>
    <source>
        <strain evidence="18 19">KMM 6351</strain>
    </source>
</reference>
<dbReference type="GO" id="GO:0008883">
    <property type="term" value="F:glutamyl-tRNA reductase activity"/>
    <property type="evidence" value="ECO:0007669"/>
    <property type="project" value="UniProtKB-UniRule"/>
</dbReference>
<keyword evidence="6 9" id="KW-0627">Porphyrin biosynthesis</keyword>